<proteinExistence type="predicted"/>
<dbReference type="EMBL" id="GL883079">
    <property type="protein sequence ID" value="EGF90468.1"/>
    <property type="molecule type" value="Genomic_DNA"/>
</dbReference>
<dbReference type="Proteomes" id="UP000006512">
    <property type="component" value="Unassembled WGS sequence"/>
</dbReference>
<dbReference type="STRING" id="715226.ABI_34900"/>
<reference evidence="2" key="1">
    <citation type="submission" date="2011-03" db="EMBL/GenBank/DDBJ databases">
        <title>Draft genome sequence of Brevundimonas diminuta.</title>
        <authorList>
            <person name="Brown P.J.B."/>
            <person name="Buechlein A."/>
            <person name="Hemmerich C."/>
            <person name="Brun Y.V."/>
        </authorList>
    </citation>
    <scope>NUCLEOTIDE SEQUENCE [LARGE SCALE GENOMIC DNA]</scope>
    <source>
        <strain evidence="2">C19</strain>
    </source>
</reference>
<gene>
    <name evidence="1" type="ORF">ABI_34900</name>
</gene>
<keyword evidence="2" id="KW-1185">Reference proteome</keyword>
<dbReference type="HOGENOM" id="CLU_3164109_0_0_5"/>
<evidence type="ECO:0000313" key="1">
    <source>
        <dbReference type="EMBL" id="EGF90468.1"/>
    </source>
</evidence>
<sequence length="47" mass="5416">MKHRSLVHCNNIRTCRKAFDYNGLPRFLALKLVSTFGTVRPNQKARG</sequence>
<name>F4QQI1_9CAUL</name>
<protein>
    <submittedName>
        <fullName evidence="1">Uncharacterized protein</fullName>
    </submittedName>
</protein>
<accession>F4QQI1</accession>
<dbReference type="AlphaFoldDB" id="F4QQI1"/>
<evidence type="ECO:0000313" key="2">
    <source>
        <dbReference type="Proteomes" id="UP000006512"/>
    </source>
</evidence>
<organism evidence="1 2">
    <name type="scientific">Asticcacaulis biprosthecium C19</name>
    <dbReference type="NCBI Taxonomy" id="715226"/>
    <lineage>
        <taxon>Bacteria</taxon>
        <taxon>Pseudomonadati</taxon>
        <taxon>Pseudomonadota</taxon>
        <taxon>Alphaproteobacteria</taxon>
        <taxon>Caulobacterales</taxon>
        <taxon>Caulobacteraceae</taxon>
        <taxon>Asticcacaulis</taxon>
    </lineage>
</organism>